<feature type="transmembrane region" description="Helical" evidence="8">
    <location>
        <begin position="501"/>
        <end position="519"/>
    </location>
</feature>
<evidence type="ECO:0000256" key="7">
    <source>
        <dbReference type="PROSITE-ProRule" id="PRU00023"/>
    </source>
</evidence>
<protein>
    <recommendedName>
        <fullName evidence="9">PGG domain-containing protein</fullName>
    </recommendedName>
</protein>
<keyword evidence="6 8" id="KW-0472">Membrane</keyword>
<evidence type="ECO:0000259" key="9">
    <source>
        <dbReference type="Pfam" id="PF13962"/>
    </source>
</evidence>
<evidence type="ECO:0000256" key="3">
    <source>
        <dbReference type="ARBA" id="ARBA00022737"/>
    </source>
</evidence>
<dbReference type="SUPFAM" id="SSF48403">
    <property type="entry name" value="Ankyrin repeat"/>
    <property type="match status" value="1"/>
</dbReference>
<feature type="transmembrane region" description="Helical" evidence="8">
    <location>
        <begin position="468"/>
        <end position="489"/>
    </location>
</feature>
<dbReference type="InterPro" id="IPR026961">
    <property type="entry name" value="PGG_dom"/>
</dbReference>
<evidence type="ECO:0000256" key="1">
    <source>
        <dbReference type="ARBA" id="ARBA00004141"/>
    </source>
</evidence>
<dbReference type="Pfam" id="PF00023">
    <property type="entry name" value="Ank"/>
    <property type="match status" value="2"/>
</dbReference>
<keyword evidence="4 8" id="KW-1133">Transmembrane helix</keyword>
<dbReference type="PANTHER" id="PTHR24186:SF37">
    <property type="entry name" value="PGG DOMAIN-CONTAINING PROTEIN"/>
    <property type="match status" value="1"/>
</dbReference>
<evidence type="ECO:0000256" key="5">
    <source>
        <dbReference type="ARBA" id="ARBA00023043"/>
    </source>
</evidence>
<keyword evidence="5 7" id="KW-0040">ANK repeat</keyword>
<keyword evidence="11" id="KW-1185">Reference proteome</keyword>
<dbReference type="OrthoDB" id="674805at2759"/>
<dbReference type="PROSITE" id="PS50297">
    <property type="entry name" value="ANK_REP_REGION"/>
    <property type="match status" value="2"/>
</dbReference>
<dbReference type="Pfam" id="PF13962">
    <property type="entry name" value="PGG"/>
    <property type="match status" value="2"/>
</dbReference>
<evidence type="ECO:0000313" key="10">
    <source>
        <dbReference type="EMBL" id="KAF3964322.1"/>
    </source>
</evidence>
<feature type="repeat" description="ANK" evidence="7">
    <location>
        <begin position="7"/>
        <end position="39"/>
    </location>
</feature>
<comment type="caution">
    <text evidence="10">The sequence shown here is derived from an EMBL/GenBank/DDBJ whole genome shotgun (WGS) entry which is preliminary data.</text>
</comment>
<evidence type="ECO:0000313" key="11">
    <source>
        <dbReference type="Proteomes" id="UP000737018"/>
    </source>
</evidence>
<evidence type="ECO:0000256" key="8">
    <source>
        <dbReference type="SAM" id="Phobius"/>
    </source>
</evidence>
<feature type="transmembrane region" description="Helical" evidence="8">
    <location>
        <begin position="402"/>
        <end position="419"/>
    </location>
</feature>
<evidence type="ECO:0000256" key="2">
    <source>
        <dbReference type="ARBA" id="ARBA00022692"/>
    </source>
</evidence>
<dbReference type="GO" id="GO:0005886">
    <property type="term" value="C:plasma membrane"/>
    <property type="evidence" value="ECO:0007669"/>
    <property type="project" value="TreeGrafter"/>
</dbReference>
<dbReference type="SMART" id="SM00248">
    <property type="entry name" value="ANK"/>
    <property type="match status" value="2"/>
</dbReference>
<name>A0A8J4RHJ2_9ROSI</name>
<sequence length="560" mass="62669">MEQKDVEGNTVLHIAVSRNQTQAVSHLLACGERLVYINEKNLKGETALDILREQPLDNSEMRARLERAGALTASSLPTVTSYAQYLMLPKNYVRLLVPIVRQLKGMTDDRRSALLVVAALLVTVSYQAVITPPGGLWQDDHFKYNTTDALHPSPDDLFKLNITAPHRAGSATARRTDAFKMFLGFNTVIFLGSIASMTILVPPDEAVGASLGLVSLYLCYGYFSSMMIITQTSDRLLDEHLDPARPKLEQEDIVDVMLKILKDENSFHSNKRTHQSSSLDSGQVWISMGMKFGRDEQGNTALHIAVSKNQPKAVRQLLYSGVDVNIKNLEDKKAGDILAQQTQVENSKIKGMLWRAGALPSSSISRVSYYAQYLWNIFSRLEKARLHFNSEWIEISDDRRNVLLVVATLLLTVTYQGVLSPPGGLWQDDQSPGANQTSTTFPAIRKFNSSAPLENEAGTPIGLRNFPFWVFLSLNSLTFMLSYSTILLLIPTQHIYRIVRLSLISLSICYIVSLTVIIPTRFWEIFWYVSTGLFVCIFLLNSSATCVAWSYNITLKDCKV</sequence>
<dbReference type="InterPro" id="IPR036770">
    <property type="entry name" value="Ankyrin_rpt-contain_sf"/>
</dbReference>
<keyword evidence="2 8" id="KW-0812">Transmembrane</keyword>
<feature type="domain" description="PGG" evidence="9">
    <location>
        <begin position="397"/>
        <end position="517"/>
    </location>
</feature>
<dbReference type="Gene3D" id="1.25.40.20">
    <property type="entry name" value="Ankyrin repeat-containing domain"/>
    <property type="match status" value="2"/>
</dbReference>
<dbReference type="AlphaFoldDB" id="A0A8J4RHJ2"/>
<comment type="subcellular location">
    <subcellularLocation>
        <location evidence="1">Membrane</location>
        <topology evidence="1">Multi-pass membrane protein</topology>
    </subcellularLocation>
</comment>
<proteinExistence type="predicted"/>
<evidence type="ECO:0000256" key="4">
    <source>
        <dbReference type="ARBA" id="ARBA00022989"/>
    </source>
</evidence>
<keyword evidence="3" id="KW-0677">Repeat</keyword>
<organism evidence="10 11">
    <name type="scientific">Castanea mollissima</name>
    <name type="common">Chinese chestnut</name>
    <dbReference type="NCBI Taxonomy" id="60419"/>
    <lineage>
        <taxon>Eukaryota</taxon>
        <taxon>Viridiplantae</taxon>
        <taxon>Streptophyta</taxon>
        <taxon>Embryophyta</taxon>
        <taxon>Tracheophyta</taxon>
        <taxon>Spermatophyta</taxon>
        <taxon>Magnoliopsida</taxon>
        <taxon>eudicotyledons</taxon>
        <taxon>Gunneridae</taxon>
        <taxon>Pentapetalae</taxon>
        <taxon>rosids</taxon>
        <taxon>fabids</taxon>
        <taxon>Fagales</taxon>
        <taxon>Fagaceae</taxon>
        <taxon>Castanea</taxon>
    </lineage>
</organism>
<dbReference type="Proteomes" id="UP000737018">
    <property type="component" value="Unassembled WGS sequence"/>
</dbReference>
<feature type="transmembrane region" description="Helical" evidence="8">
    <location>
        <begin position="182"/>
        <end position="201"/>
    </location>
</feature>
<dbReference type="PANTHER" id="PTHR24186">
    <property type="entry name" value="PROTEIN PHOSPHATASE 1 REGULATORY SUBUNIT"/>
    <property type="match status" value="1"/>
</dbReference>
<reference evidence="10" key="1">
    <citation type="submission" date="2020-03" db="EMBL/GenBank/DDBJ databases">
        <title>Castanea mollissima Vanexum genome sequencing.</title>
        <authorList>
            <person name="Staton M."/>
        </authorList>
    </citation>
    <scope>NUCLEOTIDE SEQUENCE</scope>
    <source>
        <tissue evidence="10">Leaf</tissue>
    </source>
</reference>
<accession>A0A8J4RHJ2</accession>
<dbReference type="InterPro" id="IPR002110">
    <property type="entry name" value="Ankyrin_rpt"/>
</dbReference>
<feature type="domain" description="PGG" evidence="9">
    <location>
        <begin position="108"/>
        <end position="201"/>
    </location>
</feature>
<dbReference type="PROSITE" id="PS50088">
    <property type="entry name" value="ANK_REPEAT"/>
    <property type="match status" value="2"/>
</dbReference>
<feature type="transmembrane region" description="Helical" evidence="8">
    <location>
        <begin position="525"/>
        <end position="551"/>
    </location>
</feature>
<gene>
    <name evidence="10" type="ORF">CMV_011374</name>
</gene>
<dbReference type="EMBL" id="JRKL02001382">
    <property type="protein sequence ID" value="KAF3964322.1"/>
    <property type="molecule type" value="Genomic_DNA"/>
</dbReference>
<evidence type="ECO:0000256" key="6">
    <source>
        <dbReference type="ARBA" id="ARBA00023136"/>
    </source>
</evidence>
<feature type="repeat" description="ANK" evidence="7">
    <location>
        <begin position="297"/>
        <end position="329"/>
    </location>
</feature>
<feature type="transmembrane region" description="Helical" evidence="8">
    <location>
        <begin position="207"/>
        <end position="229"/>
    </location>
</feature>